<dbReference type="HAMAP" id="MF_02222">
    <property type="entry name" value="Homocitr_synth_fung_arch"/>
    <property type="match status" value="1"/>
</dbReference>
<dbReference type="SUPFAM" id="SSF51569">
    <property type="entry name" value="Aldolase"/>
    <property type="match status" value="1"/>
</dbReference>
<keyword evidence="10" id="KW-0457">Lysine biosynthesis</keyword>
<dbReference type="CDD" id="cd07948">
    <property type="entry name" value="DRE_TIM_HCS"/>
    <property type="match status" value="1"/>
</dbReference>
<comment type="caution">
    <text evidence="16">The sequence shown here is derived from an EMBL/GenBank/DDBJ whole genome shotgun (WGS) entry which is preliminary data.</text>
</comment>
<dbReference type="InterPro" id="IPR054691">
    <property type="entry name" value="LeuA/HCS_post-cat"/>
</dbReference>
<name>A0ABP9Z1G6_9FUNG</name>
<evidence type="ECO:0000256" key="10">
    <source>
        <dbReference type="ARBA" id="ARBA00023154"/>
    </source>
</evidence>
<evidence type="ECO:0000313" key="16">
    <source>
        <dbReference type="EMBL" id="GAA5812957.1"/>
    </source>
</evidence>
<keyword evidence="9" id="KW-0460">Magnesium</keyword>
<dbReference type="EC" id="2.3.3.14" evidence="5"/>
<dbReference type="InterPro" id="IPR010530">
    <property type="entry name" value="B12D"/>
</dbReference>
<dbReference type="InterPro" id="IPR011872">
    <property type="entry name" value="Homocitrate_synth"/>
</dbReference>
<comment type="cofactor">
    <cofactor evidence="1">
        <name>Mn(2+)</name>
        <dbReference type="ChEBI" id="CHEBI:29035"/>
    </cofactor>
</comment>
<evidence type="ECO:0000313" key="17">
    <source>
        <dbReference type="Proteomes" id="UP001473302"/>
    </source>
</evidence>
<keyword evidence="8" id="KW-0479">Metal-binding</keyword>
<evidence type="ECO:0000256" key="7">
    <source>
        <dbReference type="ARBA" id="ARBA00022679"/>
    </source>
</evidence>
<evidence type="ECO:0000256" key="2">
    <source>
        <dbReference type="ARBA" id="ARBA00001946"/>
    </source>
</evidence>
<dbReference type="Pfam" id="PF00682">
    <property type="entry name" value="HMGL-like"/>
    <property type="match status" value="1"/>
</dbReference>
<dbReference type="Pfam" id="PF22617">
    <property type="entry name" value="HCS_D2"/>
    <property type="match status" value="1"/>
</dbReference>
<dbReference type="InterPro" id="IPR013785">
    <property type="entry name" value="Aldolase_TIM"/>
</dbReference>
<dbReference type="Gene3D" id="1.10.238.260">
    <property type="match status" value="1"/>
</dbReference>
<feature type="region of interest" description="Disordered" evidence="14">
    <location>
        <begin position="1"/>
        <end position="26"/>
    </location>
</feature>
<reference evidence="16 17" key="1">
    <citation type="submission" date="2024-04" db="EMBL/GenBank/DDBJ databases">
        <title>genome sequences of Mucor flavus KT1a and Helicostylum pulchrum KT1b strains isolated from the surface of a dry-aged beef.</title>
        <authorList>
            <person name="Toyotome T."/>
            <person name="Hosono M."/>
            <person name="Torimaru M."/>
            <person name="Fukuda K."/>
            <person name="Mikami N."/>
        </authorList>
    </citation>
    <scope>NUCLEOTIDE SEQUENCE [LARGE SCALE GENOMIC DNA]</scope>
    <source>
        <strain evidence="16 17">KT1a</strain>
    </source>
</reference>
<accession>A0ABP9Z1G6</accession>
<proteinExistence type="inferred from homology"/>
<keyword evidence="17" id="KW-1185">Reference proteome</keyword>
<dbReference type="Gene3D" id="3.20.20.70">
    <property type="entry name" value="Aldolase class I"/>
    <property type="match status" value="1"/>
</dbReference>
<gene>
    <name evidence="16" type="primary">LYS4</name>
    <name evidence="16" type="ORF">MFLAVUS_006419</name>
</gene>
<evidence type="ECO:0000256" key="1">
    <source>
        <dbReference type="ARBA" id="ARBA00001936"/>
    </source>
</evidence>
<dbReference type="InterPro" id="IPR048253">
    <property type="entry name" value="DRE_TIM_HCS_fun_bact"/>
</dbReference>
<evidence type="ECO:0000256" key="4">
    <source>
        <dbReference type="ARBA" id="ARBA00006361"/>
    </source>
</evidence>
<dbReference type="InterPro" id="IPR002034">
    <property type="entry name" value="AIPM/Hcit_synth_CS"/>
</dbReference>
<evidence type="ECO:0000256" key="5">
    <source>
        <dbReference type="ARBA" id="ARBA00012974"/>
    </source>
</evidence>
<keyword evidence="7 13" id="KW-0808">Transferase</keyword>
<keyword evidence="6" id="KW-0028">Amino-acid biosynthesis</keyword>
<dbReference type="PROSITE" id="PS00815">
    <property type="entry name" value="AIPM_HOMOCIT_SYNTH_1"/>
    <property type="match status" value="1"/>
</dbReference>
<evidence type="ECO:0000259" key="15">
    <source>
        <dbReference type="PROSITE" id="PS50991"/>
    </source>
</evidence>
<feature type="domain" description="Pyruvate carboxyltransferase" evidence="15">
    <location>
        <begin position="36"/>
        <end position="295"/>
    </location>
</feature>
<evidence type="ECO:0000256" key="14">
    <source>
        <dbReference type="SAM" id="MobiDB-lite"/>
    </source>
</evidence>
<keyword evidence="11" id="KW-0464">Manganese</keyword>
<evidence type="ECO:0000256" key="12">
    <source>
        <dbReference type="ARBA" id="ARBA00048363"/>
    </source>
</evidence>
<dbReference type="Proteomes" id="UP001473302">
    <property type="component" value="Unassembled WGS sequence"/>
</dbReference>
<comment type="similarity">
    <text evidence="4">Belongs to the alpha-IPM synthase/homocitrate synthase family. Homocitrate synthase LYS20/LYS21 subfamily.</text>
</comment>
<organism evidence="16 17">
    <name type="scientific">Mucor flavus</name>
    <dbReference type="NCBI Taxonomy" id="439312"/>
    <lineage>
        <taxon>Eukaryota</taxon>
        <taxon>Fungi</taxon>
        <taxon>Fungi incertae sedis</taxon>
        <taxon>Mucoromycota</taxon>
        <taxon>Mucoromycotina</taxon>
        <taxon>Mucoromycetes</taxon>
        <taxon>Mucorales</taxon>
        <taxon>Mucorineae</taxon>
        <taxon>Mucoraceae</taxon>
        <taxon>Mucor</taxon>
    </lineage>
</organism>
<sequence length="536" mass="60233">MAPPRDNIINDINRPREPIVSPYSNNNDPMSNVNRFKIIDSTLREGEQFANAFFTTEKKVEIALALDAVGVDYIELTSPAASEQSFNDCKTIASLGLRAKVLTHIRCHMHDARIAVQTGVDGINVVIGTSSYLREFSHGKSMEYITKTAIEVITFIKSKGLEVRFSTEDSFRSDLVDLLAIYQTIDRIGVNRVGIADTVGCANPRQVYELVKTLRSVVKCDIECHFHDDTGCAIANAYTALEAGATHIDTCVLGIGERNGIPPLGGFLARMYVGDRDYVLNNYDVKALRDVENIVAESVEITVPFNNYITGYCAFTHKAGIHAKAILNNPSTYEILRPEDFGMSRYVSIGHRLTGWNAVKSRMEQLQLNTLTDEDAKKITQKIKQLADIKALNLEEVDLLLRKYHTAKSNNSHHVILDNILTHEHLIAAVQPSANIDHSKNYFFSETIPVYSVMMSQFQKFFQRSTQCPEVLPLVTILSFALAGAGFMTFHQAHSPDVVWDHKTNAEPWQHVHQGDRVKLAAFNQKYDRPYHRSEW</sequence>
<dbReference type="InterPro" id="IPR050073">
    <property type="entry name" value="2-IPM_HCS-like"/>
</dbReference>
<evidence type="ECO:0000256" key="11">
    <source>
        <dbReference type="ARBA" id="ARBA00023211"/>
    </source>
</evidence>
<dbReference type="PROSITE" id="PS50991">
    <property type="entry name" value="PYR_CT"/>
    <property type="match status" value="1"/>
</dbReference>
<dbReference type="Pfam" id="PF06522">
    <property type="entry name" value="B12D"/>
    <property type="match status" value="1"/>
</dbReference>
<dbReference type="NCBIfam" id="TIGR02146">
    <property type="entry name" value="LysS_fung_arch"/>
    <property type="match status" value="1"/>
</dbReference>
<evidence type="ECO:0000256" key="3">
    <source>
        <dbReference type="ARBA" id="ARBA00004755"/>
    </source>
</evidence>
<protein>
    <recommendedName>
        <fullName evidence="5">homocitrate synthase</fullName>
        <ecNumber evidence="5">2.3.3.14</ecNumber>
    </recommendedName>
</protein>
<dbReference type="InterPro" id="IPR000891">
    <property type="entry name" value="PYR_CT"/>
</dbReference>
<evidence type="ECO:0000256" key="13">
    <source>
        <dbReference type="RuleBase" id="RU003523"/>
    </source>
</evidence>
<evidence type="ECO:0000256" key="6">
    <source>
        <dbReference type="ARBA" id="ARBA00022605"/>
    </source>
</evidence>
<dbReference type="PROSITE" id="PS00816">
    <property type="entry name" value="AIPM_HOMOCIT_SYNTH_2"/>
    <property type="match status" value="1"/>
</dbReference>
<evidence type="ECO:0000256" key="9">
    <source>
        <dbReference type="ARBA" id="ARBA00022842"/>
    </source>
</evidence>
<comment type="cofactor">
    <cofactor evidence="2">
        <name>Mg(2+)</name>
        <dbReference type="ChEBI" id="CHEBI:18420"/>
    </cofactor>
</comment>
<dbReference type="PANTHER" id="PTHR10277:SF48">
    <property type="entry name" value="HOMOCITRATE SYNTHASE, CYTOSOLIC ISOZYME-RELATED"/>
    <property type="match status" value="1"/>
</dbReference>
<dbReference type="PANTHER" id="PTHR10277">
    <property type="entry name" value="HOMOCITRATE SYNTHASE-RELATED"/>
    <property type="match status" value="1"/>
</dbReference>
<comment type="catalytic activity">
    <reaction evidence="12">
        <text>acetyl-CoA + 2-oxoglutarate + H2O = (2R)-homocitrate + CoA + H(+)</text>
        <dbReference type="Rhea" id="RHEA:12929"/>
        <dbReference type="ChEBI" id="CHEBI:15377"/>
        <dbReference type="ChEBI" id="CHEBI:15378"/>
        <dbReference type="ChEBI" id="CHEBI:16810"/>
        <dbReference type="ChEBI" id="CHEBI:57287"/>
        <dbReference type="ChEBI" id="CHEBI:57288"/>
        <dbReference type="ChEBI" id="CHEBI:58884"/>
        <dbReference type="EC" id="2.3.3.14"/>
    </reaction>
    <physiologicalReaction direction="left-to-right" evidence="12">
        <dbReference type="Rhea" id="RHEA:12930"/>
    </physiologicalReaction>
</comment>
<evidence type="ECO:0000256" key="8">
    <source>
        <dbReference type="ARBA" id="ARBA00022723"/>
    </source>
</evidence>
<comment type="pathway">
    <text evidence="3">Amino-acid biosynthesis; L-lysine biosynthesis via AAA pathway; L-alpha-aminoadipate from 2-oxoglutarate: step 1/5.</text>
</comment>
<dbReference type="EMBL" id="BAABUK010000015">
    <property type="protein sequence ID" value="GAA5812957.1"/>
    <property type="molecule type" value="Genomic_DNA"/>
</dbReference>